<dbReference type="AlphaFoldDB" id="W2V2E8"/>
<name>W2V2E8_9RICK</name>
<organism evidence="1 2">
    <name type="scientific">Candidatus Xenolissoclinum pacificiensis L6</name>
    <dbReference type="NCBI Taxonomy" id="1401685"/>
    <lineage>
        <taxon>Bacteria</taxon>
        <taxon>Pseudomonadati</taxon>
        <taxon>Pseudomonadota</taxon>
        <taxon>Alphaproteobacteria</taxon>
        <taxon>Rickettsiales</taxon>
        <taxon>Anaplasmataceae</taxon>
        <taxon>Candidatus Xenolissoclinum</taxon>
    </lineage>
</organism>
<protein>
    <submittedName>
        <fullName evidence="1">Uncharacterized protein</fullName>
    </submittedName>
</protein>
<accession>W2V2E8</accession>
<sequence>MTRKIVFIIIFFYIILPVKTNAYEMILYDIDNYSVSPVYSVTEEIPISYILNPYIYIDYVNLIGIENRSKKMYEGNISYINGRSIIVKKSKCDPVHFFDLELVKNRSLSFLGRNDLFSKIRDYYPDCATCMGDECEKKCYDIFSQDCLCPYIKGFYNYSPITSSCAIIPRKNNNIPVFCTVTREPISVRILPSKISNFFNPSIKIILKHGSEIIDHEISTNTFKNEKVFFKGKWFVIDVEFNSKNNIICAKVNSDISTNKICFDVPSMITPDDLSLLKENNSYRNIVEFTVKELDTTFTLGEGENNYKINLEVLSPKIEGLNFVPKIRTSTVLSYEEDPDSHLLCLNMLNRRKDNYLFRYIDERQRLQEMKFLSLDKAFVPVILDKKNNIWNIDYYNYKPKYINRMTQEYIDNIYNVGKLDDIFTMQDNTGFRYYRYEPVLYFLQVKNYDYEVIKSSMLIDKSQFHQFGIVSSESSVYVLPVSHIEEKTGRLWHINNNMQAINAWDFPSVVILPVTYIDPLSQGLCVEKNFTFRFSEITEDVKNINRMCKKFKIIVYESGTDASVQFLNNKRIYKYGRPGTYKEVIFTIDDRYSDFIFNRGSNGKDTEIKICGDNCCMLMPFLEDYEELGNCNNYLEELFYSQYSWEDYVNEHDLKSDIIGLPIIEPAENSIGEIYRIIDPIYSDCHSVKRSFSMLENKIPGSGGCYNREYDIFQKGGDTAIYIKCLEYIN</sequence>
<evidence type="ECO:0000313" key="2">
    <source>
        <dbReference type="Proteomes" id="UP000018951"/>
    </source>
</evidence>
<dbReference type="EMBL" id="AXCJ01000001">
    <property type="protein sequence ID" value="ETO91827.1"/>
    <property type="molecule type" value="Genomic_DNA"/>
</dbReference>
<proteinExistence type="predicted"/>
<dbReference type="Proteomes" id="UP000018951">
    <property type="component" value="Unassembled WGS sequence"/>
</dbReference>
<evidence type="ECO:0000313" key="1">
    <source>
        <dbReference type="EMBL" id="ETO91827.1"/>
    </source>
</evidence>
<comment type="caution">
    <text evidence="1">The sequence shown here is derived from an EMBL/GenBank/DDBJ whole genome shotgun (WGS) entry which is preliminary data.</text>
</comment>
<keyword evidence="2" id="KW-1185">Reference proteome</keyword>
<gene>
    <name evidence="1" type="ORF">P857_1005</name>
</gene>
<reference evidence="1 2" key="1">
    <citation type="journal article" date="2013" name="PLoS ONE">
        <title>Bacterial endosymbiosis in a chordate host: long-term co-evolution and conservation of secondary metabolism.</title>
        <authorList>
            <person name="Kwan J.C."/>
            <person name="Schmidt E.W."/>
        </authorList>
    </citation>
    <scope>NUCLEOTIDE SEQUENCE [LARGE SCALE GENOMIC DNA]</scope>
    <source>
        <strain evidence="2">L6</strain>
    </source>
</reference>
<dbReference type="STRING" id="1401685.P857_1005"/>